<feature type="domain" description="CRAL-TRIO" evidence="5">
    <location>
        <begin position="272"/>
        <end position="447"/>
    </location>
</feature>
<dbReference type="PANTHER" id="PTHR45932:SF2">
    <property type="entry name" value="PATELLIN-4"/>
    <property type="match status" value="1"/>
</dbReference>
<dbReference type="InterPro" id="IPR044834">
    <property type="entry name" value="PATL"/>
</dbReference>
<evidence type="ECO:0000256" key="1">
    <source>
        <dbReference type="ARBA" id="ARBA00004370"/>
    </source>
</evidence>
<accession>A0AA38YMC2</accession>
<feature type="compositionally biased region" description="Basic and acidic residues" evidence="4">
    <location>
        <begin position="123"/>
        <end position="192"/>
    </location>
</feature>
<protein>
    <recommendedName>
        <fullName evidence="5">CRAL-TRIO domain-containing protein</fullName>
    </recommendedName>
</protein>
<feature type="compositionally biased region" description="Basic and acidic residues" evidence="4">
    <location>
        <begin position="1"/>
        <end position="29"/>
    </location>
</feature>
<dbReference type="EMBL" id="JARBHA010000019">
    <property type="protein sequence ID" value="KAJ9673063.1"/>
    <property type="molecule type" value="Genomic_DNA"/>
</dbReference>
<comment type="subcellular location">
    <subcellularLocation>
        <location evidence="1">Membrane</location>
    </subcellularLocation>
</comment>
<keyword evidence="2" id="KW-0813">Transport</keyword>
<sequence>MAEEAIPKEMQVAKDEVPQEQEPSKKDVEVEGAATGDVKDAEKDGDSKKSNDPKPGLAALVDDEKENEGVSKDSVVDSLVAEKGASFQEESNLPSDLKDFEKKALLDLRSKIEDAILNNTLFEEEKQQAEEAEKARSPEKEGEEKEKSTVNEGQGEEKKPEELAVEEGKEEEKPENLGFNREKNETKQKEEERIEEEEQEKINIEIGEKAIEVDEEIKLWGVPLLPSKGDKGTDVILLKFLRAREFKVQEAFEMLRNTLKWRKDNNIDTILEEEFPPELSSVAYMQGMDRKGHPICYNIFGTFLNDEMYNKTFGTEELCHKFLRWRFQLMERGIKKLDFGSGGATSMLQVNDLRNSPGPTKKELRQAMKQAVGLLQDNYPEFVSRNIFINVPFWSYAFYAVVSPFFTQRSKNKFDFARPARVTETLLKYIDAQEIPVGYGGFHRENDPDFSIEDGVSEVIVKGGSSEAIEIPAPEVGTKFTWEITVLGWEVNYKEQFVPKDEGSYTMIVQKGRKVGWQEGPRRNSFTNKEAGMLVLTIDNATFKKKRVLYRYKPNSTSTSTTTPSSSSTT</sequence>
<dbReference type="Proteomes" id="UP001168098">
    <property type="component" value="Unassembled WGS sequence"/>
</dbReference>
<dbReference type="InterPro" id="IPR036273">
    <property type="entry name" value="CRAL/TRIO_N_dom_sf"/>
</dbReference>
<feature type="region of interest" description="Disordered" evidence="4">
    <location>
        <begin position="1"/>
        <end position="76"/>
    </location>
</feature>
<evidence type="ECO:0000313" key="6">
    <source>
        <dbReference type="EMBL" id="KAJ9673063.1"/>
    </source>
</evidence>
<proteinExistence type="predicted"/>
<feature type="compositionally biased region" description="Basic and acidic residues" evidence="4">
    <location>
        <begin position="37"/>
        <end position="52"/>
    </location>
</feature>
<dbReference type="InterPro" id="IPR011074">
    <property type="entry name" value="CRAL/TRIO_N_dom"/>
</dbReference>
<evidence type="ECO:0000256" key="4">
    <source>
        <dbReference type="SAM" id="MobiDB-lite"/>
    </source>
</evidence>
<dbReference type="PRINTS" id="PR00180">
    <property type="entry name" value="CRETINALDHBP"/>
</dbReference>
<name>A0AA38YMC2_VITRO</name>
<dbReference type="CDD" id="cd00170">
    <property type="entry name" value="SEC14"/>
    <property type="match status" value="1"/>
</dbReference>
<dbReference type="Gene3D" id="3.40.525.10">
    <property type="entry name" value="CRAL-TRIO lipid binding domain"/>
    <property type="match status" value="1"/>
</dbReference>
<organism evidence="6 7">
    <name type="scientific">Vitis rotundifolia</name>
    <name type="common">Muscadine grape</name>
    <dbReference type="NCBI Taxonomy" id="103349"/>
    <lineage>
        <taxon>Eukaryota</taxon>
        <taxon>Viridiplantae</taxon>
        <taxon>Streptophyta</taxon>
        <taxon>Embryophyta</taxon>
        <taxon>Tracheophyta</taxon>
        <taxon>Spermatophyta</taxon>
        <taxon>Magnoliopsida</taxon>
        <taxon>eudicotyledons</taxon>
        <taxon>Gunneridae</taxon>
        <taxon>Pentapetalae</taxon>
        <taxon>rosids</taxon>
        <taxon>Vitales</taxon>
        <taxon>Vitaceae</taxon>
        <taxon>Viteae</taxon>
        <taxon>Vitis</taxon>
    </lineage>
</organism>
<dbReference type="Gene3D" id="1.10.8.20">
    <property type="entry name" value="N-terminal domain of phosphatidylinositol transfer protein sec14p"/>
    <property type="match status" value="1"/>
</dbReference>
<keyword evidence="3" id="KW-0472">Membrane</keyword>
<dbReference type="SMART" id="SM00516">
    <property type="entry name" value="SEC14"/>
    <property type="match status" value="1"/>
</dbReference>
<dbReference type="SUPFAM" id="SSF52087">
    <property type="entry name" value="CRAL/TRIO domain"/>
    <property type="match status" value="1"/>
</dbReference>
<dbReference type="SUPFAM" id="SSF46938">
    <property type="entry name" value="CRAL/TRIO N-terminal domain"/>
    <property type="match status" value="1"/>
</dbReference>
<evidence type="ECO:0000259" key="5">
    <source>
        <dbReference type="PROSITE" id="PS50191"/>
    </source>
</evidence>
<dbReference type="PROSITE" id="PS50191">
    <property type="entry name" value="CRAL_TRIO"/>
    <property type="match status" value="1"/>
</dbReference>
<dbReference type="AlphaFoldDB" id="A0AA38YMC2"/>
<dbReference type="Gene3D" id="2.60.120.680">
    <property type="entry name" value="GOLD domain"/>
    <property type="match status" value="1"/>
</dbReference>
<gene>
    <name evidence="6" type="ORF">PVL29_026374</name>
</gene>
<dbReference type="GO" id="GO:0016020">
    <property type="term" value="C:membrane"/>
    <property type="evidence" value="ECO:0007669"/>
    <property type="project" value="UniProtKB-SubCell"/>
</dbReference>
<dbReference type="InterPro" id="IPR056794">
    <property type="entry name" value="PATL1-6_C_GOLD"/>
</dbReference>
<dbReference type="Pfam" id="PF25099">
    <property type="entry name" value="GOLD_PATL1_C"/>
    <property type="match status" value="1"/>
</dbReference>
<feature type="region of interest" description="Disordered" evidence="4">
    <location>
        <begin position="121"/>
        <end position="196"/>
    </location>
</feature>
<dbReference type="SMART" id="SM01100">
    <property type="entry name" value="CRAL_TRIO_N"/>
    <property type="match status" value="1"/>
</dbReference>
<evidence type="ECO:0000256" key="2">
    <source>
        <dbReference type="ARBA" id="ARBA00022448"/>
    </source>
</evidence>
<dbReference type="PANTHER" id="PTHR45932">
    <property type="entry name" value="PATELLIN-1"/>
    <property type="match status" value="1"/>
</dbReference>
<dbReference type="Pfam" id="PF00650">
    <property type="entry name" value="CRAL_TRIO"/>
    <property type="match status" value="1"/>
</dbReference>
<dbReference type="InterPro" id="IPR001251">
    <property type="entry name" value="CRAL-TRIO_dom"/>
</dbReference>
<dbReference type="InterPro" id="IPR036865">
    <property type="entry name" value="CRAL-TRIO_dom_sf"/>
</dbReference>
<comment type="caution">
    <text evidence="6">The sequence shown here is derived from an EMBL/GenBank/DDBJ whole genome shotgun (WGS) entry which is preliminary data.</text>
</comment>
<reference evidence="6 7" key="1">
    <citation type="journal article" date="2023" name="BMC Biotechnol.">
        <title>Vitis rotundifolia cv Carlos genome sequencing.</title>
        <authorList>
            <person name="Huff M."/>
            <person name="Hulse-Kemp A."/>
            <person name="Scheffler B."/>
            <person name="Youngblood R."/>
            <person name="Simpson S."/>
            <person name="Babiker E."/>
            <person name="Staton M."/>
        </authorList>
    </citation>
    <scope>NUCLEOTIDE SEQUENCE [LARGE SCALE GENOMIC DNA]</scope>
    <source>
        <tissue evidence="6">Leaf</tissue>
    </source>
</reference>
<keyword evidence="7" id="KW-1185">Reference proteome</keyword>
<dbReference type="GO" id="GO:0008289">
    <property type="term" value="F:lipid binding"/>
    <property type="evidence" value="ECO:0007669"/>
    <property type="project" value="InterPro"/>
</dbReference>
<dbReference type="Pfam" id="PF03765">
    <property type="entry name" value="CRAL_TRIO_N"/>
    <property type="match status" value="1"/>
</dbReference>
<evidence type="ECO:0000313" key="7">
    <source>
        <dbReference type="Proteomes" id="UP001168098"/>
    </source>
</evidence>
<evidence type="ECO:0000256" key="3">
    <source>
        <dbReference type="ARBA" id="ARBA00023136"/>
    </source>
</evidence>